<reference evidence="1 2" key="1">
    <citation type="journal article" date="2019" name="Commun. Biol.">
        <title>The bagworm genome reveals a unique fibroin gene that provides high tensile strength.</title>
        <authorList>
            <person name="Kono N."/>
            <person name="Nakamura H."/>
            <person name="Ohtoshi R."/>
            <person name="Tomita M."/>
            <person name="Numata K."/>
            <person name="Arakawa K."/>
        </authorList>
    </citation>
    <scope>NUCLEOTIDE SEQUENCE [LARGE SCALE GENOMIC DNA]</scope>
</reference>
<protein>
    <submittedName>
        <fullName evidence="1">Uncharacterized protein</fullName>
    </submittedName>
</protein>
<keyword evidence="2" id="KW-1185">Reference proteome</keyword>
<sequence>MLELQNYSWIKDGNNLRNQTKFWRNGHKIIYMNHKQRSEIEGMLVSSKKITLQCYNGLWVESSKSIREIGISGSVTSKPQEEHQETDS</sequence>
<gene>
    <name evidence="1" type="ORF">EVAR_71380_1</name>
</gene>
<dbReference type="AlphaFoldDB" id="A0A4C1SA95"/>
<evidence type="ECO:0000313" key="1">
    <source>
        <dbReference type="EMBL" id="GBO98356.1"/>
    </source>
</evidence>
<name>A0A4C1SA95_EUMVA</name>
<evidence type="ECO:0000313" key="2">
    <source>
        <dbReference type="Proteomes" id="UP000299102"/>
    </source>
</evidence>
<organism evidence="1 2">
    <name type="scientific">Eumeta variegata</name>
    <name type="common">Bagworm moth</name>
    <name type="synonym">Eumeta japonica</name>
    <dbReference type="NCBI Taxonomy" id="151549"/>
    <lineage>
        <taxon>Eukaryota</taxon>
        <taxon>Metazoa</taxon>
        <taxon>Ecdysozoa</taxon>
        <taxon>Arthropoda</taxon>
        <taxon>Hexapoda</taxon>
        <taxon>Insecta</taxon>
        <taxon>Pterygota</taxon>
        <taxon>Neoptera</taxon>
        <taxon>Endopterygota</taxon>
        <taxon>Lepidoptera</taxon>
        <taxon>Glossata</taxon>
        <taxon>Ditrysia</taxon>
        <taxon>Tineoidea</taxon>
        <taxon>Psychidae</taxon>
        <taxon>Oiketicinae</taxon>
        <taxon>Eumeta</taxon>
    </lineage>
</organism>
<dbReference type="Proteomes" id="UP000299102">
    <property type="component" value="Unassembled WGS sequence"/>
</dbReference>
<accession>A0A4C1SA95</accession>
<comment type="caution">
    <text evidence="1">The sequence shown here is derived from an EMBL/GenBank/DDBJ whole genome shotgun (WGS) entry which is preliminary data.</text>
</comment>
<dbReference type="EMBL" id="BGZK01006371">
    <property type="protein sequence ID" value="GBO98356.1"/>
    <property type="molecule type" value="Genomic_DNA"/>
</dbReference>
<proteinExistence type="predicted"/>